<gene>
    <name evidence="1" type="ORF">F5148DRAFT_1168290</name>
</gene>
<dbReference type="EMBL" id="JAGFNK010000017">
    <property type="protein sequence ID" value="KAI9511719.1"/>
    <property type="molecule type" value="Genomic_DNA"/>
</dbReference>
<proteinExistence type="predicted"/>
<sequence>MPSTTSNLLFLITLISLLPLQVSAFGAGDIPDISYLHNKAFRHGDIENILTEVAKTAGSLATGGGILQLAHSVLASGAGGSKFDKSDVKKVYFGNWLRDHSQALDIGGLSKLSSDTLVLIVAVLGFMSFGFATDEFEVTPERLGVYLPVEHIDNPKGYAAKEGGDARRFHPKLRPPVNPRELEIDPRTGMKNYMATENYGWDTSTAFIRRTLRSCIEHGRRAGGREGVELWEAYRLLGTALHTLEDLLAHSNWCEIALRKMGYRQVFCHVGDQVIINTPNGPAPPLVTGTFGGADFLHSLLGEATDRFSQTSVTDLTQKVAAASKSDKEPMILKLKSILSKVPHAGGSSQMQQAESLQAASNAYHFDPKNIAPPQVQQRLWALLKWRDGIYRSVSETIDSVPGLESLLDGLSESLDTYVYTILAPWLTPMLAEVTSTLGDASKAVIDSADQYEVFNDPHASDPTHSLLSKDHFALILNEPAGKVAQVVVQYTVNIVVQAWSDDRANLDLIISEVLEAFHHPYFNVGRSKIQDEMFRSLQRWVNDHPDRDGVIEALTKESVRSGRNKRQDETPGAPQQPPPRSAYLSSRGEEYRQETSDHKRGAGARDVEISSRGGSSQVQTGYERNVWDGPQPQPRNTAAATALAAAYYAASQDSYTRAEQRGYDDPRQPSYNRGDVYERPSDRSQYEGGYRPTYGQAETYEQRHPYEQRSPGHELRHGSDERRRYDDYSEGQQYQAAQPYGTRRPADYSERLRYQEHQPHRPHGHDDHSEGLRYQEDQLRRFERRDDYTEGLRYQEEQPHHPHRHGDFSEGLRYQEEQPYRSHRHEEHQQSYQAYRPVDEHDNDSGSDHGGYRERQGRYRVDEHTRYGGDSLGASNREGLDFGGRSAVYEREERSEDTFGFDRLNLYGRDEGHHHGHHHHEERRRGYDEYREAEY</sequence>
<comment type="caution">
    <text evidence="1">The sequence shown here is derived from an EMBL/GenBank/DDBJ whole genome shotgun (WGS) entry which is preliminary data.</text>
</comment>
<organism evidence="1 2">
    <name type="scientific">Russula earlei</name>
    <dbReference type="NCBI Taxonomy" id="71964"/>
    <lineage>
        <taxon>Eukaryota</taxon>
        <taxon>Fungi</taxon>
        <taxon>Dikarya</taxon>
        <taxon>Basidiomycota</taxon>
        <taxon>Agaricomycotina</taxon>
        <taxon>Agaricomycetes</taxon>
        <taxon>Russulales</taxon>
        <taxon>Russulaceae</taxon>
        <taxon>Russula</taxon>
    </lineage>
</organism>
<keyword evidence="2" id="KW-1185">Reference proteome</keyword>
<evidence type="ECO:0000313" key="2">
    <source>
        <dbReference type="Proteomes" id="UP001207468"/>
    </source>
</evidence>
<dbReference type="Proteomes" id="UP001207468">
    <property type="component" value="Unassembled WGS sequence"/>
</dbReference>
<protein>
    <submittedName>
        <fullName evidence="1">Heterokaryon incompatibility protein Het-C-domain-containing protein</fullName>
    </submittedName>
</protein>
<accession>A0ACC0UKY0</accession>
<evidence type="ECO:0000313" key="1">
    <source>
        <dbReference type="EMBL" id="KAI9511719.1"/>
    </source>
</evidence>
<name>A0ACC0UKY0_9AGAM</name>
<reference evidence="1" key="1">
    <citation type="submission" date="2021-03" db="EMBL/GenBank/DDBJ databases">
        <title>Evolutionary priming and transition to the ectomycorrhizal habit in an iconic lineage of mushroom-forming fungi: is preadaptation a requirement?</title>
        <authorList>
            <consortium name="DOE Joint Genome Institute"/>
            <person name="Looney B.P."/>
            <person name="Miyauchi S."/>
            <person name="Morin E."/>
            <person name="Drula E."/>
            <person name="Courty P.E."/>
            <person name="Chicoki N."/>
            <person name="Fauchery L."/>
            <person name="Kohler A."/>
            <person name="Kuo A."/>
            <person name="LaButti K."/>
            <person name="Pangilinan J."/>
            <person name="Lipzen A."/>
            <person name="Riley R."/>
            <person name="Andreopoulos W."/>
            <person name="He G."/>
            <person name="Johnson J."/>
            <person name="Barry K.W."/>
            <person name="Grigoriev I.V."/>
            <person name="Nagy L."/>
            <person name="Hibbett D."/>
            <person name="Henrissat B."/>
            <person name="Matheny P.B."/>
            <person name="Labbe J."/>
            <person name="Martin A.F."/>
        </authorList>
    </citation>
    <scope>NUCLEOTIDE SEQUENCE</scope>
    <source>
        <strain evidence="1">BPL698</strain>
    </source>
</reference>